<dbReference type="EMBL" id="JAPDMZ010000653">
    <property type="protein sequence ID" value="KAK0542020.1"/>
    <property type="molecule type" value="Genomic_DNA"/>
</dbReference>
<dbReference type="EC" id="2.3.1.86" evidence="1"/>
<keyword evidence="1" id="KW-0808">Transferase</keyword>
<keyword evidence="1" id="KW-0012">Acyltransferase</keyword>
<dbReference type="AlphaFoldDB" id="A0AAN6JQ56"/>
<dbReference type="InterPro" id="IPR016039">
    <property type="entry name" value="Thiolase-like"/>
</dbReference>
<dbReference type="Gene3D" id="3.40.47.10">
    <property type="match status" value="1"/>
</dbReference>
<organism evidence="1 2">
    <name type="scientific">Tilletia horrida</name>
    <dbReference type="NCBI Taxonomy" id="155126"/>
    <lineage>
        <taxon>Eukaryota</taxon>
        <taxon>Fungi</taxon>
        <taxon>Dikarya</taxon>
        <taxon>Basidiomycota</taxon>
        <taxon>Ustilaginomycotina</taxon>
        <taxon>Exobasidiomycetes</taxon>
        <taxon>Tilletiales</taxon>
        <taxon>Tilletiaceae</taxon>
        <taxon>Tilletia</taxon>
    </lineage>
</organism>
<gene>
    <name evidence="1" type="primary">fas2_6</name>
    <name evidence="1" type="ORF">OC846_006869</name>
</gene>
<sequence>MSTFSQIETIQADLGGGFDRVPELAEKTTEIRTTLRAEAEKCRALASRTLPTSALFMVPQPRLCSRAASQQLPIRAAQDWHHCRAPVGGKDGRTPPSPKVAVVTGFDEVGPWGSARTRGEQESRGELTIEGIIEMAWMMGMIRHVNGKLKNSKAFFV</sequence>
<dbReference type="GO" id="GO:0004321">
    <property type="term" value="F:fatty-acyl-CoA synthase activity"/>
    <property type="evidence" value="ECO:0007669"/>
    <property type="project" value="UniProtKB-EC"/>
</dbReference>
<evidence type="ECO:0000313" key="2">
    <source>
        <dbReference type="Proteomes" id="UP001176517"/>
    </source>
</evidence>
<dbReference type="Proteomes" id="UP001176517">
    <property type="component" value="Unassembled WGS sequence"/>
</dbReference>
<name>A0AAN6JQ56_9BASI</name>
<comment type="caution">
    <text evidence="1">The sequence shown here is derived from an EMBL/GenBank/DDBJ whole genome shotgun (WGS) entry which is preliminary data.</text>
</comment>
<dbReference type="Gene3D" id="3.40.50.720">
    <property type="entry name" value="NAD(P)-binding Rossmann-like Domain"/>
    <property type="match status" value="1"/>
</dbReference>
<reference evidence="1" key="1">
    <citation type="journal article" date="2023" name="PhytoFront">
        <title>Draft Genome Resources of Seven Strains of Tilletia horrida, Causal Agent of Kernel Smut of Rice.</title>
        <authorList>
            <person name="Khanal S."/>
            <person name="Antony Babu S."/>
            <person name="Zhou X.G."/>
        </authorList>
    </citation>
    <scope>NUCLEOTIDE SEQUENCE</scope>
    <source>
        <strain evidence="1">TX6</strain>
    </source>
</reference>
<protein>
    <submittedName>
        <fullName evidence="1">Fatty acid synthase alpha subunit Lsd1</fullName>
        <ecNumber evidence="1">2.3.1.86</ecNumber>
    </submittedName>
</protein>
<evidence type="ECO:0000313" key="1">
    <source>
        <dbReference type="EMBL" id="KAK0542020.1"/>
    </source>
</evidence>
<keyword evidence="2" id="KW-1185">Reference proteome</keyword>
<proteinExistence type="predicted"/>
<accession>A0AAN6JQ56</accession>